<name>A0ABR2KHB8_9EUKA</name>
<keyword evidence="10" id="KW-1185">Reference proteome</keyword>
<dbReference type="SUPFAM" id="SSF55729">
    <property type="entry name" value="Acyl-CoA N-acyltransferases (Nat)"/>
    <property type="match status" value="1"/>
</dbReference>
<feature type="domain" description="N-acetyltransferase" evidence="8">
    <location>
        <begin position="322"/>
        <end position="487"/>
    </location>
</feature>
<feature type="domain" description="Bromo" evidence="6">
    <location>
        <begin position="471"/>
        <end position="543"/>
    </location>
</feature>
<dbReference type="InterPro" id="IPR036526">
    <property type="entry name" value="C-N_Hydrolase_sf"/>
</dbReference>
<dbReference type="InterPro" id="IPR038336">
    <property type="entry name" value="NET_sf"/>
</dbReference>
<dbReference type="Gene3D" id="3.60.110.10">
    <property type="entry name" value="Carbon-nitrogen hydrolase"/>
    <property type="match status" value="1"/>
</dbReference>
<dbReference type="Gene3D" id="1.20.920.10">
    <property type="entry name" value="Bromodomain-like"/>
    <property type="match status" value="1"/>
</dbReference>
<dbReference type="InterPro" id="IPR045254">
    <property type="entry name" value="Nit1/2_C-N_Hydrolase"/>
</dbReference>
<dbReference type="InterPro" id="IPR000182">
    <property type="entry name" value="GNAT_dom"/>
</dbReference>
<dbReference type="SUPFAM" id="SSF56317">
    <property type="entry name" value="Carbon-nitrogen hydrolase"/>
    <property type="match status" value="1"/>
</dbReference>
<proteinExistence type="inferred from homology"/>
<organism evidence="9 10">
    <name type="scientific">Tritrichomonas musculus</name>
    <dbReference type="NCBI Taxonomy" id="1915356"/>
    <lineage>
        <taxon>Eukaryota</taxon>
        <taxon>Metamonada</taxon>
        <taxon>Parabasalia</taxon>
        <taxon>Tritrichomonadida</taxon>
        <taxon>Tritrichomonadidae</taxon>
        <taxon>Tritrichomonas</taxon>
    </lineage>
</organism>
<dbReference type="PROSITE" id="PS50263">
    <property type="entry name" value="CN_HYDROLASE"/>
    <property type="match status" value="1"/>
</dbReference>
<keyword evidence="4 5" id="KW-0103">Bromodomain</keyword>
<evidence type="ECO:0000313" key="9">
    <source>
        <dbReference type="EMBL" id="KAK8889430.1"/>
    </source>
</evidence>
<dbReference type="PROSITE" id="PS50014">
    <property type="entry name" value="BROMODOMAIN_2"/>
    <property type="match status" value="1"/>
</dbReference>
<dbReference type="InterPro" id="IPR016181">
    <property type="entry name" value="Acyl_CoA_acyltransferase"/>
</dbReference>
<dbReference type="Pfam" id="PF00439">
    <property type="entry name" value="Bromodomain"/>
    <property type="match status" value="1"/>
</dbReference>
<dbReference type="InterPro" id="IPR036427">
    <property type="entry name" value="Bromodomain-like_sf"/>
</dbReference>
<comment type="subcellular location">
    <subcellularLocation>
        <location evidence="1">Nucleus</location>
    </subcellularLocation>
</comment>
<dbReference type="CDD" id="cd04369">
    <property type="entry name" value="Bromodomain"/>
    <property type="match status" value="1"/>
</dbReference>
<dbReference type="CDD" id="cd04301">
    <property type="entry name" value="NAT_SF"/>
    <property type="match status" value="1"/>
</dbReference>
<evidence type="ECO:0000256" key="3">
    <source>
        <dbReference type="ARBA" id="ARBA00022801"/>
    </source>
</evidence>
<dbReference type="PROSITE" id="PS51186">
    <property type="entry name" value="GNAT"/>
    <property type="match status" value="1"/>
</dbReference>
<dbReference type="SUPFAM" id="SSF47370">
    <property type="entry name" value="Bromodomain"/>
    <property type="match status" value="1"/>
</dbReference>
<evidence type="ECO:0000256" key="4">
    <source>
        <dbReference type="ARBA" id="ARBA00023117"/>
    </source>
</evidence>
<dbReference type="SMART" id="SM00297">
    <property type="entry name" value="BROMO"/>
    <property type="match status" value="1"/>
</dbReference>
<dbReference type="Gene3D" id="3.40.630.30">
    <property type="match status" value="1"/>
</dbReference>
<dbReference type="GO" id="GO:0016787">
    <property type="term" value="F:hydrolase activity"/>
    <property type="evidence" value="ECO:0007669"/>
    <property type="project" value="UniProtKB-KW"/>
</dbReference>
<evidence type="ECO:0000256" key="2">
    <source>
        <dbReference type="ARBA" id="ARBA00008607"/>
    </source>
</evidence>
<evidence type="ECO:0000256" key="1">
    <source>
        <dbReference type="ARBA" id="ARBA00004123"/>
    </source>
</evidence>
<keyword evidence="3 9" id="KW-0378">Hydrolase</keyword>
<accession>A0ABR2KHB8</accession>
<protein>
    <submittedName>
        <fullName evidence="9">Carbon-nitrogen hydrolase</fullName>
    </submittedName>
</protein>
<sequence length="693" mass="79874">MNPTSEIDLVKIGIVQMKTCSDKSQNVQTATEKVAECAKKGAEIVILPEIFNSPYASSHFREYSEPRGGPTWQALSKMASDNSVFLIGGSIPEFDNNKIYNTSFVFDRTGKEIAYHRKMHLFDIDIEGGQRFKESDSLTAGDKVTTFEIDLTKNDKNDQSSNQKIIILGLCICFDFRFPELSRLMVERGATILVVPAAFNMTTGPLHWELMFRQRAVDNQCFTIGVAPARDVNGLYVSYGNSIVVSPWGEVIYRADEKESIAIVDINLNQINEVRKQLPLLSSRRTDIYQMCEITSISNSLNSKKSEVKNEVICDMKNGLNLYFELAVEDEILEILNLLIKVQNDLHERNILQWTDEIPIYEIRHYVLEKSCYVMKKGKNGKIIGICCLTNNNSFTEYFNKALQNEDILYLTKVAVLPEFQRNGIGAEIVKCAINEARNRFNKNIALDCWSGNEKLKKFYSNLGFSFVADVPEEDYTIFLYPVDPVQDNCPNYFDIIKTPMDLGTIKKNLRGNKYKSIDEWKRDMELVWSNSILFHTESSTVGMMALELQNYFREITKYLTDSYRASWKHHLIELNQEFQACVKEISKFRIVQVAPKIRQVVKRDQLCPILEELPPPQFRRHFKFLNKNELERLVNDINSLRIDSQIQIISAILKEREPNFFEENEDLVDIDINSLQPTTLHIIRDQIDQFNS</sequence>
<evidence type="ECO:0000259" key="7">
    <source>
        <dbReference type="PROSITE" id="PS50263"/>
    </source>
</evidence>
<dbReference type="PRINTS" id="PR00503">
    <property type="entry name" value="BROMODOMAIN"/>
</dbReference>
<dbReference type="InterPro" id="IPR003010">
    <property type="entry name" value="C-N_Hydrolase"/>
</dbReference>
<comment type="caution">
    <text evidence="9">The sequence shown here is derived from an EMBL/GenBank/DDBJ whole genome shotgun (WGS) entry which is preliminary data.</text>
</comment>
<evidence type="ECO:0000313" key="10">
    <source>
        <dbReference type="Proteomes" id="UP001470230"/>
    </source>
</evidence>
<dbReference type="Pfam" id="PF00583">
    <property type="entry name" value="Acetyltransf_1"/>
    <property type="match status" value="1"/>
</dbReference>
<gene>
    <name evidence="9" type="ORF">M9Y10_034177</name>
</gene>
<dbReference type="EMBL" id="JAPFFF010000005">
    <property type="protein sequence ID" value="KAK8889430.1"/>
    <property type="molecule type" value="Genomic_DNA"/>
</dbReference>
<dbReference type="InterPro" id="IPR001487">
    <property type="entry name" value="Bromodomain"/>
</dbReference>
<dbReference type="Pfam" id="PF00795">
    <property type="entry name" value="CN_hydrolase"/>
    <property type="match status" value="1"/>
</dbReference>
<dbReference type="CDD" id="cd07572">
    <property type="entry name" value="nit"/>
    <property type="match status" value="1"/>
</dbReference>
<evidence type="ECO:0000259" key="6">
    <source>
        <dbReference type="PROSITE" id="PS50014"/>
    </source>
</evidence>
<dbReference type="PANTHER" id="PTHR23088:SF30">
    <property type="entry name" value="OMEGA-AMIDASE NIT2"/>
    <property type="match status" value="1"/>
</dbReference>
<dbReference type="Gene3D" id="1.20.1270.220">
    <property type="match status" value="1"/>
</dbReference>
<reference evidence="9 10" key="1">
    <citation type="submission" date="2024-04" db="EMBL/GenBank/DDBJ databases">
        <title>Tritrichomonas musculus Genome.</title>
        <authorList>
            <person name="Alves-Ferreira E."/>
            <person name="Grigg M."/>
            <person name="Lorenzi H."/>
            <person name="Galac M."/>
        </authorList>
    </citation>
    <scope>NUCLEOTIDE SEQUENCE [LARGE SCALE GENOMIC DNA]</scope>
    <source>
        <strain evidence="9 10">EAF2021</strain>
    </source>
</reference>
<evidence type="ECO:0000256" key="5">
    <source>
        <dbReference type="PROSITE-ProRule" id="PRU00035"/>
    </source>
</evidence>
<dbReference type="Proteomes" id="UP001470230">
    <property type="component" value="Unassembled WGS sequence"/>
</dbReference>
<dbReference type="PANTHER" id="PTHR23088">
    <property type="entry name" value="NITRILASE-RELATED"/>
    <property type="match status" value="1"/>
</dbReference>
<evidence type="ECO:0000259" key="8">
    <source>
        <dbReference type="PROSITE" id="PS51186"/>
    </source>
</evidence>
<feature type="domain" description="CN hydrolase" evidence="7">
    <location>
        <begin position="10"/>
        <end position="268"/>
    </location>
</feature>
<comment type="similarity">
    <text evidence="2">Belongs to the acetyltransferase family. GCN5 subfamily.</text>
</comment>